<organism evidence="3 4">
    <name type="scientific">Nematocida displodere</name>
    <dbReference type="NCBI Taxonomy" id="1805483"/>
    <lineage>
        <taxon>Eukaryota</taxon>
        <taxon>Fungi</taxon>
        <taxon>Fungi incertae sedis</taxon>
        <taxon>Microsporidia</taxon>
        <taxon>Nematocida</taxon>
    </lineage>
</organism>
<keyword evidence="2" id="KW-0732">Signal</keyword>
<evidence type="ECO:0000313" key="3">
    <source>
        <dbReference type="EMBL" id="OAG31312.1"/>
    </source>
</evidence>
<evidence type="ECO:0000313" key="4">
    <source>
        <dbReference type="Proteomes" id="UP000185944"/>
    </source>
</evidence>
<feature type="transmembrane region" description="Helical" evidence="1">
    <location>
        <begin position="269"/>
        <end position="288"/>
    </location>
</feature>
<feature type="transmembrane region" description="Helical" evidence="1">
    <location>
        <begin position="340"/>
        <end position="358"/>
    </location>
</feature>
<dbReference type="VEuPathDB" id="MicrosporidiaDB:NEDG_01790"/>
<feature type="transmembrane region" description="Helical" evidence="1">
    <location>
        <begin position="217"/>
        <end position="237"/>
    </location>
</feature>
<gene>
    <name evidence="3" type="ORF">NEDG_01790</name>
</gene>
<keyword evidence="4" id="KW-1185">Reference proteome</keyword>
<sequence>MVRLFWTRLSMALGVTYGASGLVRGAEMNAEEIEGSSSQGRGSTGGQGDVRGGFRAGFRAGGPERGSVFGLVGGARMARGSFLNENQGGGSDSSGMYTLGGLLRSIESFAKWIYRATVPQTIPFGIDSFGTISPATTNDPSNAFVLSSFMLFTLFLLGSGMVICGERFRVLHLSVVVFIYGFSGIFANVKKIGGMLLLPEKDFCTGLCLGEEELFRGYLVLSGGLCFLAGYLVSLALKVFFKTLMVSLCLLFFVYGPGGTIVGEVGIQNSLIVLGVLLFGYFFLLSVIQKKVEIYLHRIFFGFFGSLLLCFSIMEYQGEPSFVPRVLLNYRASECLSRPLDIQTLVFLVGGALFSVYMQSKSCSPSHMA</sequence>
<dbReference type="GeneID" id="93648140"/>
<accession>A0A177EJK0</accession>
<feature type="transmembrane region" description="Helical" evidence="1">
    <location>
        <begin position="143"/>
        <end position="163"/>
    </location>
</feature>
<evidence type="ECO:0008006" key="5">
    <source>
        <dbReference type="Google" id="ProtNLM"/>
    </source>
</evidence>
<name>A0A177EJK0_9MICR</name>
<keyword evidence="1" id="KW-0472">Membrane</keyword>
<proteinExistence type="predicted"/>
<dbReference type="RefSeq" id="XP_067545008.1">
    <property type="nucleotide sequence ID" value="XM_067689208.1"/>
</dbReference>
<feature type="transmembrane region" description="Helical" evidence="1">
    <location>
        <begin position="170"/>
        <end position="189"/>
    </location>
</feature>
<comment type="caution">
    <text evidence="3">The sequence shown here is derived from an EMBL/GenBank/DDBJ whole genome shotgun (WGS) entry which is preliminary data.</text>
</comment>
<feature type="chain" id="PRO_5008060460" description="DUF4203 domain-containing protein" evidence="2">
    <location>
        <begin position="26"/>
        <end position="369"/>
    </location>
</feature>
<keyword evidence="1" id="KW-1133">Transmembrane helix</keyword>
<feature type="signal peptide" evidence="2">
    <location>
        <begin position="1"/>
        <end position="25"/>
    </location>
</feature>
<evidence type="ECO:0000256" key="1">
    <source>
        <dbReference type="SAM" id="Phobius"/>
    </source>
</evidence>
<reference evidence="3 4" key="1">
    <citation type="submission" date="2016-02" db="EMBL/GenBank/DDBJ databases">
        <title>Discovery of a natural microsporidian pathogen with a broad tissue tropism in Caenorhabditis elegans.</title>
        <authorList>
            <person name="Luallen R.J."/>
            <person name="Reinke A.W."/>
            <person name="Tong L."/>
            <person name="Botts M.R."/>
            <person name="Felix M.-A."/>
            <person name="Troemel E.R."/>
        </authorList>
    </citation>
    <scope>NUCLEOTIDE SEQUENCE [LARGE SCALE GENOMIC DNA]</scope>
    <source>
        <strain evidence="3 4">JUm2807</strain>
    </source>
</reference>
<protein>
    <recommendedName>
        <fullName evidence="5">DUF4203 domain-containing protein</fullName>
    </recommendedName>
</protein>
<feature type="transmembrane region" description="Helical" evidence="1">
    <location>
        <begin position="244"/>
        <end position="263"/>
    </location>
</feature>
<dbReference type="AlphaFoldDB" id="A0A177EJK0"/>
<evidence type="ECO:0000256" key="2">
    <source>
        <dbReference type="SAM" id="SignalP"/>
    </source>
</evidence>
<dbReference type="Proteomes" id="UP000185944">
    <property type="component" value="Unassembled WGS sequence"/>
</dbReference>
<keyword evidence="1" id="KW-0812">Transmembrane</keyword>
<feature type="transmembrane region" description="Helical" evidence="1">
    <location>
        <begin position="295"/>
        <end position="314"/>
    </location>
</feature>
<dbReference type="EMBL" id="LTDL01000019">
    <property type="protein sequence ID" value="OAG31312.1"/>
    <property type="molecule type" value="Genomic_DNA"/>
</dbReference>